<keyword evidence="3" id="KW-1185">Reference proteome</keyword>
<dbReference type="InterPro" id="IPR010982">
    <property type="entry name" value="Lambda_DNA-bd_dom_sf"/>
</dbReference>
<comment type="caution">
    <text evidence="2">The sequence shown here is derived from an EMBL/GenBank/DDBJ whole genome shotgun (WGS) entry which is preliminary data.</text>
</comment>
<evidence type="ECO:0000313" key="3">
    <source>
        <dbReference type="Proteomes" id="UP001055185"/>
    </source>
</evidence>
<feature type="domain" description="HTH cro/C1-type" evidence="1">
    <location>
        <begin position="6"/>
        <end position="59"/>
    </location>
</feature>
<sequence>MNRLELRAIRERYGYSLRQVANAADMSHPYLQQLENGTKPLKPELQARILNALYTLAQKDARGKR</sequence>
<dbReference type="InterPro" id="IPR001387">
    <property type="entry name" value="Cro/C1-type_HTH"/>
</dbReference>
<dbReference type="EMBL" id="BQKV01000098">
    <property type="protein sequence ID" value="GJN65442.1"/>
    <property type="molecule type" value="Genomic_DNA"/>
</dbReference>
<dbReference type="Proteomes" id="UP001055185">
    <property type="component" value="Unassembled WGS sequence"/>
</dbReference>
<dbReference type="PROSITE" id="PS50943">
    <property type="entry name" value="HTH_CROC1"/>
    <property type="match status" value="1"/>
</dbReference>
<organism evidence="2 3">
    <name type="scientific">Faecalibacterium gallinarum</name>
    <dbReference type="NCBI Taxonomy" id="2903556"/>
    <lineage>
        <taxon>Bacteria</taxon>
        <taxon>Bacillati</taxon>
        <taxon>Bacillota</taxon>
        <taxon>Clostridia</taxon>
        <taxon>Eubacteriales</taxon>
        <taxon>Oscillospiraceae</taxon>
        <taxon>Faecalibacterium</taxon>
    </lineage>
</organism>
<dbReference type="GO" id="GO:0003677">
    <property type="term" value="F:DNA binding"/>
    <property type="evidence" value="ECO:0007669"/>
    <property type="project" value="InterPro"/>
</dbReference>
<proteinExistence type="predicted"/>
<dbReference type="CDD" id="cd00093">
    <property type="entry name" value="HTH_XRE"/>
    <property type="match status" value="1"/>
</dbReference>
<protein>
    <recommendedName>
        <fullName evidence="1">HTH cro/C1-type domain-containing protein</fullName>
    </recommendedName>
</protein>
<reference evidence="2" key="1">
    <citation type="journal article" date="2022" name="Int. J. Syst. Evol. Microbiol.">
        <title>Genome-based, phenotypic and chemotaxonomic classification of Faecalibacterium strains: proposal of three novel species Faecalibacterium duncaniae sp. nov., Faecalibacterium hattorii sp. nov. and Faecalibacterium gallinarum sp. nov. .</title>
        <authorList>
            <person name="Sakamoto M."/>
            <person name="Sakurai N."/>
            <person name="Tanno H."/>
            <person name="Iino T."/>
            <person name="Ohkuma M."/>
            <person name="Endo A."/>
        </authorList>
    </citation>
    <scope>NUCLEOTIDE SEQUENCE</scope>
    <source>
        <strain evidence="2">JCM 17207</strain>
    </source>
</reference>
<accession>A0AA37J1S0</accession>
<evidence type="ECO:0000259" key="1">
    <source>
        <dbReference type="PROSITE" id="PS50943"/>
    </source>
</evidence>
<dbReference type="Pfam" id="PF13560">
    <property type="entry name" value="HTH_31"/>
    <property type="match status" value="1"/>
</dbReference>
<dbReference type="Gene3D" id="1.10.260.40">
    <property type="entry name" value="lambda repressor-like DNA-binding domains"/>
    <property type="match status" value="1"/>
</dbReference>
<dbReference type="AlphaFoldDB" id="A0AA37J1S0"/>
<dbReference type="SUPFAM" id="SSF47413">
    <property type="entry name" value="lambda repressor-like DNA-binding domains"/>
    <property type="match status" value="1"/>
</dbReference>
<gene>
    <name evidence="2" type="ORF">JCM17207_20670</name>
</gene>
<dbReference type="RefSeq" id="WP_373871960.1">
    <property type="nucleotide sequence ID" value="NZ_BQKV01000098.1"/>
</dbReference>
<dbReference type="SMART" id="SM00530">
    <property type="entry name" value="HTH_XRE"/>
    <property type="match status" value="1"/>
</dbReference>
<name>A0AA37J1S0_9FIRM</name>
<evidence type="ECO:0000313" key="2">
    <source>
        <dbReference type="EMBL" id="GJN65442.1"/>
    </source>
</evidence>